<dbReference type="SUPFAM" id="SSF103378">
    <property type="entry name" value="2-methylcitrate dehydratase PrpD"/>
    <property type="match status" value="1"/>
</dbReference>
<dbReference type="InterPro" id="IPR045336">
    <property type="entry name" value="MmgE_PrpD_N"/>
</dbReference>
<dbReference type="Gene3D" id="1.10.4100.10">
    <property type="entry name" value="2-methylcitrate dehydratase PrpD"/>
    <property type="match status" value="1"/>
</dbReference>
<dbReference type="InterPro" id="IPR005656">
    <property type="entry name" value="MmgE_PrpD"/>
</dbReference>
<evidence type="ECO:0000259" key="3">
    <source>
        <dbReference type="Pfam" id="PF19305"/>
    </source>
</evidence>
<organism evidence="4 5">
    <name type="scientific">Humitalea rosea</name>
    <dbReference type="NCBI Taxonomy" id="990373"/>
    <lineage>
        <taxon>Bacteria</taxon>
        <taxon>Pseudomonadati</taxon>
        <taxon>Pseudomonadota</taxon>
        <taxon>Alphaproteobacteria</taxon>
        <taxon>Acetobacterales</taxon>
        <taxon>Roseomonadaceae</taxon>
        <taxon>Humitalea</taxon>
    </lineage>
</organism>
<keyword evidence="5" id="KW-1185">Reference proteome</keyword>
<dbReference type="InterPro" id="IPR036148">
    <property type="entry name" value="MmgE/PrpD_sf"/>
</dbReference>
<dbReference type="Proteomes" id="UP000249688">
    <property type="component" value="Unassembled WGS sequence"/>
</dbReference>
<feature type="domain" description="MmgE/PrpD N-terminal" evidence="2">
    <location>
        <begin position="12"/>
        <end position="255"/>
    </location>
</feature>
<dbReference type="GO" id="GO:0016829">
    <property type="term" value="F:lyase activity"/>
    <property type="evidence" value="ECO:0007669"/>
    <property type="project" value="InterPro"/>
</dbReference>
<dbReference type="Gene3D" id="3.30.1330.120">
    <property type="entry name" value="2-methylcitrate dehydratase PrpD"/>
    <property type="match status" value="1"/>
</dbReference>
<evidence type="ECO:0000256" key="1">
    <source>
        <dbReference type="ARBA" id="ARBA00006174"/>
    </source>
</evidence>
<dbReference type="OrthoDB" id="9795089at2"/>
<dbReference type="InterPro" id="IPR045337">
    <property type="entry name" value="MmgE_PrpD_C"/>
</dbReference>
<dbReference type="RefSeq" id="WP_111398785.1">
    <property type="nucleotide sequence ID" value="NZ_QKYU01000014.1"/>
</dbReference>
<dbReference type="Pfam" id="PF03972">
    <property type="entry name" value="MmgE_PrpD_N"/>
    <property type="match status" value="1"/>
</dbReference>
<dbReference type="InterPro" id="IPR042183">
    <property type="entry name" value="MmgE/PrpD_sf_1"/>
</dbReference>
<dbReference type="EMBL" id="QKYU01000014">
    <property type="protein sequence ID" value="PZW44814.1"/>
    <property type="molecule type" value="Genomic_DNA"/>
</dbReference>
<dbReference type="AlphaFoldDB" id="A0A2W7IDJ8"/>
<name>A0A2W7IDJ8_9PROT</name>
<evidence type="ECO:0000313" key="4">
    <source>
        <dbReference type="EMBL" id="PZW44814.1"/>
    </source>
</evidence>
<dbReference type="PANTHER" id="PTHR16943">
    <property type="entry name" value="2-METHYLCITRATE DEHYDRATASE-RELATED"/>
    <property type="match status" value="1"/>
</dbReference>
<sequence>MATTQTPPLLGALAHFAAKLDLARVPEAVRRQAGLCILDTIGCMLAGAETPEAAMVLAAERDASGDGAARILGSPIALRPEAAARVHGYWGDIFELNDLIGGHASIGNVTAALALVEPCGSSGADLLRALIAGIEITTRIYAAVYPQLKPYTEVGMVTPGLVSAFGAAAVAGSLQGFSEPRLQEALAIAGTLATWCPAEVIFGDGGTVKPMLFGAWPAAIGIRAAGYAGHGMTGPARLLESPMGFCETLSRGYDPAVFTDDARWYLAEPRRKLHACCGYTHSAIDAVAALRREVGTAAMQRGRLRIGMPAYVLPAVSKTRLPQTPNEARFHAEYCIALAACGLDVILPEHSLGFREEISRPELRQILGAIEIVAAPELTHYHQCILDFDSPGLAPRHIRADAPKGSPQNPMADAEVIQKFQRLSASRLSAAAAATYAEKFLALEVVADCGWIFDDLQGG</sequence>
<accession>A0A2W7IDJ8</accession>
<evidence type="ECO:0000313" key="5">
    <source>
        <dbReference type="Proteomes" id="UP000249688"/>
    </source>
</evidence>
<evidence type="ECO:0000259" key="2">
    <source>
        <dbReference type="Pfam" id="PF03972"/>
    </source>
</evidence>
<comment type="similarity">
    <text evidence="1">Belongs to the PrpD family.</text>
</comment>
<dbReference type="InterPro" id="IPR042188">
    <property type="entry name" value="MmgE/PrpD_sf_2"/>
</dbReference>
<dbReference type="PANTHER" id="PTHR16943:SF8">
    <property type="entry name" value="2-METHYLCITRATE DEHYDRATASE"/>
    <property type="match status" value="1"/>
</dbReference>
<comment type="caution">
    <text evidence="4">The sequence shown here is derived from an EMBL/GenBank/DDBJ whole genome shotgun (WGS) entry which is preliminary data.</text>
</comment>
<protein>
    <submittedName>
        <fullName evidence="4">2-methylcitrate dehydratase PrpD</fullName>
    </submittedName>
</protein>
<dbReference type="Pfam" id="PF19305">
    <property type="entry name" value="MmgE_PrpD_C"/>
    <property type="match status" value="1"/>
</dbReference>
<proteinExistence type="inferred from homology"/>
<feature type="domain" description="MmgE/PrpD C-terminal" evidence="3">
    <location>
        <begin position="274"/>
        <end position="434"/>
    </location>
</feature>
<reference evidence="4 5" key="1">
    <citation type="submission" date="2018-06" db="EMBL/GenBank/DDBJ databases">
        <title>Genomic Encyclopedia of Archaeal and Bacterial Type Strains, Phase II (KMG-II): from individual species to whole genera.</title>
        <authorList>
            <person name="Goeker M."/>
        </authorList>
    </citation>
    <scope>NUCLEOTIDE SEQUENCE [LARGE SCALE GENOMIC DNA]</scope>
    <source>
        <strain evidence="4 5">DSM 24525</strain>
    </source>
</reference>
<gene>
    <name evidence="4" type="ORF">C8P66_114105</name>
</gene>